<sequence length="98" mass="11417">MLFICLSFYETRMPRLTFGHKKNTVCAVVFCYLTFSISTYIIYQLIIFQHRKIYAVVFLAMLEGLIPCPNSVSEGNELNSTIGLIRYCIFKFSLLKNR</sequence>
<keyword evidence="1" id="KW-0472">Membrane</keyword>
<keyword evidence="1" id="KW-0812">Transmembrane</keyword>
<name>G0L2I1_ZOBGA</name>
<proteinExistence type="predicted"/>
<dbReference type="STRING" id="63186.ZOBELLIA_942"/>
<dbReference type="AlphaFoldDB" id="G0L2I1"/>
<reference evidence="3" key="1">
    <citation type="submission" date="2009-07" db="EMBL/GenBank/DDBJ databases">
        <title>Complete genome sequence of Zobellia galactanivorans Dsij.</title>
        <authorList>
            <consortium name="Genoscope - CEA"/>
        </authorList>
    </citation>
    <scope>NUCLEOTIDE SEQUENCE [LARGE SCALE GENOMIC DNA]</scope>
    <source>
        <strain evidence="3">DSM 12802 / CCUG 47099 / CIP 106680 / NCIMB 13871 / Dsij</strain>
    </source>
</reference>
<evidence type="ECO:0000313" key="2">
    <source>
        <dbReference type="EMBL" id="CAZ95000.1"/>
    </source>
</evidence>
<organism evidence="2 3">
    <name type="scientific">Zobellia galactanivorans (strain DSM 12802 / CCUG 47099 / CIP 106680 / NCIMB 13871 / Dsij)</name>
    <dbReference type="NCBI Taxonomy" id="63186"/>
    <lineage>
        <taxon>Bacteria</taxon>
        <taxon>Pseudomonadati</taxon>
        <taxon>Bacteroidota</taxon>
        <taxon>Flavobacteriia</taxon>
        <taxon>Flavobacteriales</taxon>
        <taxon>Flavobacteriaceae</taxon>
        <taxon>Zobellia</taxon>
    </lineage>
</organism>
<dbReference type="HOGENOM" id="CLU_2332982_0_0_10"/>
<keyword evidence="1" id="KW-1133">Transmembrane helix</keyword>
<evidence type="ECO:0000256" key="1">
    <source>
        <dbReference type="SAM" id="Phobius"/>
    </source>
</evidence>
<evidence type="ECO:0000313" key="3">
    <source>
        <dbReference type="Proteomes" id="UP000008898"/>
    </source>
</evidence>
<dbReference type="KEGG" id="zga:ZOBELLIA_942"/>
<gene>
    <name evidence="2" type="ordered locus">zobellia_942</name>
</gene>
<dbReference type="EMBL" id="FP476056">
    <property type="protein sequence ID" value="CAZ95000.1"/>
    <property type="molecule type" value="Genomic_DNA"/>
</dbReference>
<feature type="transmembrane region" description="Helical" evidence="1">
    <location>
        <begin position="27"/>
        <end position="46"/>
    </location>
</feature>
<accession>G0L2I1</accession>
<reference evidence="2 3" key="2">
    <citation type="journal article" date="2012" name="Environ. Microbiol.">
        <title>Characterization of the first alginolytic operons in a marine bacterium: from their emergence in marine Flavobacteriia to their independent transfers to marine Proteobacteria and human gut Bacteroides.</title>
        <authorList>
            <person name="Thomas F."/>
            <person name="Barbeyron T."/>
            <person name="Tonon T."/>
            <person name="Genicot S."/>
            <person name="Czjzek M."/>
            <person name="Michel G."/>
        </authorList>
    </citation>
    <scope>NUCLEOTIDE SEQUENCE [LARGE SCALE GENOMIC DNA]</scope>
    <source>
        <strain evidence="3">DSM 12802 / CCUG 47099 / CIP 106680 / NCIMB 13871 / Dsij</strain>
    </source>
</reference>
<dbReference type="Proteomes" id="UP000008898">
    <property type="component" value="Chromosome"/>
</dbReference>
<protein>
    <submittedName>
        <fullName evidence="2">Putative membrane protein</fullName>
    </submittedName>
</protein>
<keyword evidence="3" id="KW-1185">Reference proteome</keyword>